<feature type="compositionally biased region" description="Basic and acidic residues" evidence="1">
    <location>
        <begin position="186"/>
        <end position="197"/>
    </location>
</feature>
<feature type="compositionally biased region" description="Low complexity" evidence="1">
    <location>
        <begin position="149"/>
        <end position="185"/>
    </location>
</feature>
<keyword evidence="2" id="KW-1133">Transmembrane helix</keyword>
<dbReference type="InterPro" id="IPR025194">
    <property type="entry name" value="RodZ-like_C"/>
</dbReference>
<comment type="caution">
    <text evidence="4">The sequence shown here is derived from an EMBL/GenBank/DDBJ whole genome shotgun (WGS) entry which is preliminary data.</text>
</comment>
<evidence type="ECO:0000313" key="4">
    <source>
        <dbReference type="EMBL" id="MFD2695958.1"/>
    </source>
</evidence>
<evidence type="ECO:0000259" key="3">
    <source>
        <dbReference type="PROSITE" id="PS50943"/>
    </source>
</evidence>
<evidence type="ECO:0000313" key="5">
    <source>
        <dbReference type="Proteomes" id="UP001597399"/>
    </source>
</evidence>
<feature type="region of interest" description="Disordered" evidence="1">
    <location>
        <begin position="79"/>
        <end position="107"/>
    </location>
</feature>
<dbReference type="EMBL" id="JBHUMQ010000056">
    <property type="protein sequence ID" value="MFD2695958.1"/>
    <property type="molecule type" value="Genomic_DNA"/>
</dbReference>
<dbReference type="InterPro" id="IPR050400">
    <property type="entry name" value="Bact_Cytoskel_RodZ"/>
</dbReference>
<evidence type="ECO:0000256" key="1">
    <source>
        <dbReference type="SAM" id="MobiDB-lite"/>
    </source>
</evidence>
<name>A0ABW5S891_9BACL</name>
<dbReference type="SUPFAM" id="SSF47413">
    <property type="entry name" value="lambda repressor-like DNA-binding domains"/>
    <property type="match status" value="1"/>
</dbReference>
<dbReference type="Proteomes" id="UP001597399">
    <property type="component" value="Unassembled WGS sequence"/>
</dbReference>
<dbReference type="CDD" id="cd00093">
    <property type="entry name" value="HTH_XRE"/>
    <property type="match status" value="1"/>
</dbReference>
<dbReference type="Pfam" id="PF13464">
    <property type="entry name" value="RodZ_C"/>
    <property type="match status" value="1"/>
</dbReference>
<dbReference type="PANTHER" id="PTHR34475">
    <property type="match status" value="1"/>
</dbReference>
<proteinExistence type="predicted"/>
<gene>
    <name evidence="4" type="ORF">ACFSUE_20330</name>
</gene>
<dbReference type="RefSeq" id="WP_381533246.1">
    <property type="nucleotide sequence ID" value="NZ_JBHUMQ010000056.1"/>
</dbReference>
<dbReference type="PROSITE" id="PS50943">
    <property type="entry name" value="HTH_CROC1"/>
    <property type="match status" value="1"/>
</dbReference>
<reference evidence="5" key="1">
    <citation type="journal article" date="2019" name="Int. J. Syst. Evol. Microbiol.">
        <title>The Global Catalogue of Microorganisms (GCM) 10K type strain sequencing project: providing services to taxonomists for standard genome sequencing and annotation.</title>
        <authorList>
            <consortium name="The Broad Institute Genomics Platform"/>
            <consortium name="The Broad Institute Genome Sequencing Center for Infectious Disease"/>
            <person name="Wu L."/>
            <person name="Ma J."/>
        </authorList>
    </citation>
    <scope>NUCLEOTIDE SEQUENCE [LARGE SCALE GENOMIC DNA]</scope>
    <source>
        <strain evidence="5">TISTR 2466</strain>
    </source>
</reference>
<dbReference type="PANTHER" id="PTHR34475:SF1">
    <property type="entry name" value="CYTOSKELETON PROTEIN RODZ"/>
    <property type="match status" value="1"/>
</dbReference>
<dbReference type="Gene3D" id="1.10.260.40">
    <property type="entry name" value="lambda repressor-like DNA-binding domains"/>
    <property type="match status" value="1"/>
</dbReference>
<feature type="transmembrane region" description="Helical" evidence="2">
    <location>
        <begin position="119"/>
        <end position="140"/>
    </location>
</feature>
<sequence length="294" mass="32189">MLGLSELGQVLKEAREQKNLSLDDLQEETKIQRRYLKAIEDGDYSQLPGDFYTRAFIKSYAEAVGLDFKSLVEEYPGDMPKLEHQRVETRVTPPDGSENERSPKKLHTNAVRSKNWSSFVNKAIVIVFVLIALMIVYILVTHIAGGGSNPSTDESSSNSVQYKGDSASPDSSSSSDSASSSSDSSSEQKLKKDKEEGTTTTYTLSGTDQFDVTVTAKSNSPAWFEAVDNTTNKQIAQGTAARTGKKSYHFDASDVQTLRLKFGNVPGTELKINGKNVNFSNSGTVQTLLINFSK</sequence>
<evidence type="ECO:0000256" key="2">
    <source>
        <dbReference type="SAM" id="Phobius"/>
    </source>
</evidence>
<dbReference type="Pfam" id="PF13413">
    <property type="entry name" value="HTH_25"/>
    <property type="match status" value="1"/>
</dbReference>
<feature type="compositionally biased region" description="Basic and acidic residues" evidence="1">
    <location>
        <begin position="80"/>
        <end position="89"/>
    </location>
</feature>
<keyword evidence="2" id="KW-0472">Membrane</keyword>
<protein>
    <submittedName>
        <fullName evidence="4">RodZ domain-containing protein</fullName>
    </submittedName>
</protein>
<accession>A0ABW5S891</accession>
<keyword evidence="2" id="KW-0812">Transmembrane</keyword>
<feature type="region of interest" description="Disordered" evidence="1">
    <location>
        <begin position="147"/>
        <end position="202"/>
    </location>
</feature>
<keyword evidence="5" id="KW-1185">Reference proteome</keyword>
<organism evidence="4 5">
    <name type="scientific">Sporolactobacillus shoreicorticis</name>
    <dbReference type="NCBI Taxonomy" id="1923877"/>
    <lineage>
        <taxon>Bacteria</taxon>
        <taxon>Bacillati</taxon>
        <taxon>Bacillota</taxon>
        <taxon>Bacilli</taxon>
        <taxon>Bacillales</taxon>
        <taxon>Sporolactobacillaceae</taxon>
        <taxon>Sporolactobacillus</taxon>
    </lineage>
</organism>
<dbReference type="SMART" id="SM00530">
    <property type="entry name" value="HTH_XRE"/>
    <property type="match status" value="1"/>
</dbReference>
<dbReference type="InterPro" id="IPR010982">
    <property type="entry name" value="Lambda_DNA-bd_dom_sf"/>
</dbReference>
<feature type="domain" description="HTH cro/C1-type" evidence="3">
    <location>
        <begin position="11"/>
        <end position="71"/>
    </location>
</feature>
<dbReference type="InterPro" id="IPR001387">
    <property type="entry name" value="Cro/C1-type_HTH"/>
</dbReference>